<feature type="compositionally biased region" description="Pro residues" evidence="3">
    <location>
        <begin position="207"/>
        <end position="221"/>
    </location>
</feature>
<feature type="compositionally biased region" description="Low complexity" evidence="3">
    <location>
        <begin position="222"/>
        <end position="231"/>
    </location>
</feature>
<dbReference type="InParanoid" id="A0A067MWE2"/>
<evidence type="ECO:0000256" key="3">
    <source>
        <dbReference type="SAM" id="MobiDB-lite"/>
    </source>
</evidence>
<dbReference type="OrthoDB" id="10265068at2759"/>
<feature type="compositionally biased region" description="Pro residues" evidence="3">
    <location>
        <begin position="61"/>
        <end position="70"/>
    </location>
</feature>
<accession>A0A067MWE2</accession>
<name>A0A067MWE2_BOTB1</name>
<evidence type="ECO:0008006" key="6">
    <source>
        <dbReference type="Google" id="ProtNLM"/>
    </source>
</evidence>
<evidence type="ECO:0000313" key="5">
    <source>
        <dbReference type="Proteomes" id="UP000027195"/>
    </source>
</evidence>
<feature type="region of interest" description="Disordered" evidence="3">
    <location>
        <begin position="1"/>
        <end position="104"/>
    </location>
</feature>
<dbReference type="Gene3D" id="1.10.340.30">
    <property type="entry name" value="Hypothetical protein, domain 2"/>
    <property type="match status" value="1"/>
</dbReference>
<evidence type="ECO:0000256" key="2">
    <source>
        <dbReference type="ARBA" id="ARBA00023242"/>
    </source>
</evidence>
<dbReference type="PANTHER" id="PTHR15074:SF0">
    <property type="entry name" value="METHYL-CPG-BINDING DOMAIN PROTEIN 4-LIKE PROTEIN"/>
    <property type="match status" value="1"/>
</dbReference>
<keyword evidence="2" id="KW-0539">Nucleus</keyword>
<dbReference type="STRING" id="930990.A0A067MWE2"/>
<dbReference type="GO" id="GO:0003824">
    <property type="term" value="F:catalytic activity"/>
    <property type="evidence" value="ECO:0007669"/>
    <property type="project" value="InterPro"/>
</dbReference>
<sequence length="457" mass="49414">MARHSLPAMASSSPSPAVPPDPKLRKKKRKRRRSMDDATEGEPSVPKTKTRIKSAAIIEDSPPPSSPLPSNPDTAATLVTVQPSPPPPTSTSTSVCPTPTTIATTAPPAISATEVATASTLTPTIAKALPIRRVLVQDASSGAEDDAGWELFRKFLDAPLPPGSLVVMESEAPTTDDGGRAKSVSSASSFDVRPKKSKKRRRKSSIPEPPPPPSPPEPPGQPESQPSVVPVPTFLKYPSVSGYVPQKIAEHLRGAKPQLIQELVAHDTWKMIIAVTLLNKTSGKAAIPVFWNLITTWPTPKDLSQASASDLTALLQPLGLQNIRASRFIQFSTQYLTDPPSPSNLRKSKAGGAEYPPTEISHLIGVGRYALDSYRIFYPRLKGGGAPNRENVCLSAVAAMGEMWPRTGELDEAWKLVLPQDRELRKYLTWRWAVEGYQWNWETGIVGRASAAYILSL</sequence>
<evidence type="ECO:0000313" key="4">
    <source>
        <dbReference type="EMBL" id="KDQ19919.1"/>
    </source>
</evidence>
<dbReference type="InterPro" id="IPR011257">
    <property type="entry name" value="DNA_glycosylase"/>
</dbReference>
<comment type="subcellular location">
    <subcellularLocation>
        <location evidence="1">Nucleus</location>
    </subcellularLocation>
</comment>
<dbReference type="HOGENOM" id="CLU_598498_0_0_1"/>
<dbReference type="PANTHER" id="PTHR15074">
    <property type="entry name" value="METHYL-CPG-BINDING PROTEIN"/>
    <property type="match status" value="1"/>
</dbReference>
<dbReference type="SUPFAM" id="SSF48150">
    <property type="entry name" value="DNA-glycosylase"/>
    <property type="match status" value="1"/>
</dbReference>
<dbReference type="GO" id="GO:0006281">
    <property type="term" value="P:DNA repair"/>
    <property type="evidence" value="ECO:0007669"/>
    <property type="project" value="InterPro"/>
</dbReference>
<keyword evidence="5" id="KW-1185">Reference proteome</keyword>
<feature type="compositionally biased region" description="Basic residues" evidence="3">
    <location>
        <begin position="195"/>
        <end position="204"/>
    </location>
</feature>
<feature type="region of interest" description="Disordered" evidence="3">
    <location>
        <begin position="169"/>
        <end position="231"/>
    </location>
</feature>
<feature type="compositionally biased region" description="Low complexity" evidence="3">
    <location>
        <begin position="1"/>
        <end position="15"/>
    </location>
</feature>
<evidence type="ECO:0000256" key="1">
    <source>
        <dbReference type="ARBA" id="ARBA00004123"/>
    </source>
</evidence>
<dbReference type="GO" id="GO:0005634">
    <property type="term" value="C:nucleus"/>
    <property type="evidence" value="ECO:0007669"/>
    <property type="project" value="UniProtKB-SubCell"/>
</dbReference>
<dbReference type="Proteomes" id="UP000027195">
    <property type="component" value="Unassembled WGS sequence"/>
</dbReference>
<dbReference type="AlphaFoldDB" id="A0A067MWE2"/>
<feature type="compositionally biased region" description="Basic residues" evidence="3">
    <location>
        <begin position="24"/>
        <end position="33"/>
    </location>
</feature>
<protein>
    <recommendedName>
        <fullName evidence="6">HhH-GPD domain-containing protein</fullName>
    </recommendedName>
</protein>
<reference evidence="5" key="1">
    <citation type="journal article" date="2014" name="Proc. Natl. Acad. Sci. U.S.A.">
        <title>Extensive sampling of basidiomycete genomes demonstrates inadequacy of the white-rot/brown-rot paradigm for wood decay fungi.</title>
        <authorList>
            <person name="Riley R."/>
            <person name="Salamov A.A."/>
            <person name="Brown D.W."/>
            <person name="Nagy L.G."/>
            <person name="Floudas D."/>
            <person name="Held B.W."/>
            <person name="Levasseur A."/>
            <person name="Lombard V."/>
            <person name="Morin E."/>
            <person name="Otillar R."/>
            <person name="Lindquist E.A."/>
            <person name="Sun H."/>
            <person name="LaButti K.M."/>
            <person name="Schmutz J."/>
            <person name="Jabbour D."/>
            <person name="Luo H."/>
            <person name="Baker S.E."/>
            <person name="Pisabarro A.G."/>
            <person name="Walton J.D."/>
            <person name="Blanchette R.A."/>
            <person name="Henrissat B."/>
            <person name="Martin F."/>
            <person name="Cullen D."/>
            <person name="Hibbett D.S."/>
            <person name="Grigoriev I.V."/>
        </authorList>
    </citation>
    <scope>NUCLEOTIDE SEQUENCE [LARGE SCALE GENOMIC DNA]</scope>
    <source>
        <strain evidence="5">FD-172 SS1</strain>
    </source>
</reference>
<gene>
    <name evidence="4" type="ORF">BOTBODRAFT_142584</name>
</gene>
<proteinExistence type="predicted"/>
<feature type="compositionally biased region" description="Low complexity" evidence="3">
    <location>
        <begin position="90"/>
        <end position="104"/>
    </location>
</feature>
<dbReference type="InterPro" id="IPR045138">
    <property type="entry name" value="MeCP2/MBD4"/>
</dbReference>
<organism evidence="4 5">
    <name type="scientific">Botryobasidium botryosum (strain FD-172 SS1)</name>
    <dbReference type="NCBI Taxonomy" id="930990"/>
    <lineage>
        <taxon>Eukaryota</taxon>
        <taxon>Fungi</taxon>
        <taxon>Dikarya</taxon>
        <taxon>Basidiomycota</taxon>
        <taxon>Agaricomycotina</taxon>
        <taxon>Agaricomycetes</taxon>
        <taxon>Cantharellales</taxon>
        <taxon>Botryobasidiaceae</taxon>
        <taxon>Botryobasidium</taxon>
    </lineage>
</organism>
<dbReference type="GO" id="GO:0003677">
    <property type="term" value="F:DNA binding"/>
    <property type="evidence" value="ECO:0007669"/>
    <property type="project" value="InterPro"/>
</dbReference>
<dbReference type="EMBL" id="KL198018">
    <property type="protein sequence ID" value="KDQ19919.1"/>
    <property type="molecule type" value="Genomic_DNA"/>
</dbReference>